<gene>
    <name evidence="1" type="ORF">BWY04_00116</name>
</gene>
<name>A0A1V5ZRJ3_9BACT</name>
<reference evidence="1" key="1">
    <citation type="submission" date="2017-02" db="EMBL/GenBank/DDBJ databases">
        <title>Delving into the versatile metabolic prowess of the omnipresent phylum Bacteroidetes.</title>
        <authorList>
            <person name="Nobu M.K."/>
            <person name="Mei R."/>
            <person name="Narihiro T."/>
            <person name="Kuroda K."/>
            <person name="Liu W.-T."/>
        </authorList>
    </citation>
    <scope>NUCLEOTIDE SEQUENCE</scope>
    <source>
        <strain evidence="1">ADurb.Bin160</strain>
    </source>
</reference>
<accession>A0A1V5ZRJ3</accession>
<evidence type="ECO:0000313" key="1">
    <source>
        <dbReference type="EMBL" id="OQB42678.1"/>
    </source>
</evidence>
<protein>
    <submittedName>
        <fullName evidence="1">Uncharacterized protein</fullName>
    </submittedName>
</protein>
<sequence length="61" mass="7000">METDESIRESFETIDEDDTDFIDITLKKDSTTDALSAAEFIYNKLRPGELIDSYSALDYIK</sequence>
<dbReference type="Proteomes" id="UP000485621">
    <property type="component" value="Unassembled WGS sequence"/>
</dbReference>
<comment type="caution">
    <text evidence="1">The sequence shown here is derived from an EMBL/GenBank/DDBJ whole genome shotgun (WGS) entry which is preliminary data.</text>
</comment>
<dbReference type="EMBL" id="MWDB01000001">
    <property type="protein sequence ID" value="OQB42678.1"/>
    <property type="molecule type" value="Genomic_DNA"/>
</dbReference>
<organism evidence="1">
    <name type="scientific">candidate division CPR1 bacterium ADurb.Bin160</name>
    <dbReference type="NCBI Taxonomy" id="1852826"/>
    <lineage>
        <taxon>Bacteria</taxon>
        <taxon>candidate division CPR1</taxon>
    </lineage>
</organism>
<proteinExistence type="predicted"/>
<dbReference type="AlphaFoldDB" id="A0A1V5ZRJ3"/>